<keyword evidence="3" id="KW-1185">Reference proteome</keyword>
<reference evidence="2 3" key="1">
    <citation type="submission" date="2024-01" db="EMBL/GenBank/DDBJ databases">
        <title>The complete chloroplast genome sequence of Lithospermum erythrorhizon: insights into the phylogenetic relationship among Boraginaceae species and the maternal lineages of purple gromwells.</title>
        <authorList>
            <person name="Okada T."/>
            <person name="Watanabe K."/>
        </authorList>
    </citation>
    <scope>NUCLEOTIDE SEQUENCE [LARGE SCALE GENOMIC DNA]</scope>
</reference>
<feature type="compositionally biased region" description="Basic and acidic residues" evidence="1">
    <location>
        <begin position="33"/>
        <end position="55"/>
    </location>
</feature>
<dbReference type="PANTHER" id="PTHR34835">
    <property type="entry name" value="OS07G0283600 PROTEIN-RELATED"/>
    <property type="match status" value="1"/>
</dbReference>
<accession>A0AAV3Q2F5</accession>
<dbReference type="AlphaFoldDB" id="A0AAV3Q2F5"/>
<feature type="compositionally biased region" description="Polar residues" evidence="1">
    <location>
        <begin position="427"/>
        <end position="440"/>
    </location>
</feature>
<protein>
    <recommendedName>
        <fullName evidence="4">Aminotransferase-like plant mobile domain-containing protein</fullName>
    </recommendedName>
</protein>
<feature type="region of interest" description="Disordered" evidence="1">
    <location>
        <begin position="369"/>
        <end position="440"/>
    </location>
</feature>
<dbReference type="PANTHER" id="PTHR34835:SF34">
    <property type="entry name" value="OS08G0555500 PROTEIN"/>
    <property type="match status" value="1"/>
</dbReference>
<feature type="compositionally biased region" description="Basic and acidic residues" evidence="1">
    <location>
        <begin position="16"/>
        <end position="25"/>
    </location>
</feature>
<name>A0AAV3Q2F5_LITER</name>
<comment type="caution">
    <text evidence="2">The sequence shown here is derived from an EMBL/GenBank/DDBJ whole genome shotgun (WGS) entry which is preliminary data.</text>
</comment>
<dbReference type="EMBL" id="BAABME010003296">
    <property type="protein sequence ID" value="GAA0158254.1"/>
    <property type="molecule type" value="Genomic_DNA"/>
</dbReference>
<evidence type="ECO:0000256" key="1">
    <source>
        <dbReference type="SAM" id="MobiDB-lite"/>
    </source>
</evidence>
<sequence length="528" mass="59945">MKSLKGLSQNSMFDPKISKVERTDHSLGAGSIRSEKENKQTRPTESMKVDNAPEGRYRHKCNPSKVYAMSNTGGRTPREHERVEVLRETGFGSILGICNWKSIPSCFVKWVVENFEPESMHIRLNQTKVLKLTEADVERVYGLPRFGRHIDLSKCKMSSIKKLRSEIGLEGDYSDMVAVNEIEQALTNLDDAIAWSKAAIIYILGCLLCPTNNPNISLNYAQVLDDFENLSKYNWCKHVLEHIRNGIPEKGFKNPKADFHFLLINYLDRMGKESPLLKGVAKGPTLYGWDIKTSMHDLAKINELMGLERGITCGVTKIRQDEPIPAITVIAFDVDTCPIEKAPEYASYCKGQIEIFSTCLKTLKRRMKDEGEETVEHETTDESEEVKRIRKRKRRQCAATVKKTQRNVVRRNSKKPMPAENSDENQEPNTNNSTNPRMNTKQNELVEVPKEFDMASPAVPPIKIEIEVTEPHEIFKQYERAEQTMKIAITPSSIENSGVIIDEVDQPAKEEKEQSLDDMIAIACVLGR</sequence>
<evidence type="ECO:0000313" key="2">
    <source>
        <dbReference type="EMBL" id="GAA0158254.1"/>
    </source>
</evidence>
<gene>
    <name evidence="2" type="ORF">LIER_15333</name>
</gene>
<dbReference type="Proteomes" id="UP001454036">
    <property type="component" value="Unassembled WGS sequence"/>
</dbReference>
<evidence type="ECO:0008006" key="4">
    <source>
        <dbReference type="Google" id="ProtNLM"/>
    </source>
</evidence>
<evidence type="ECO:0000313" key="3">
    <source>
        <dbReference type="Proteomes" id="UP001454036"/>
    </source>
</evidence>
<feature type="compositionally biased region" description="Basic residues" evidence="1">
    <location>
        <begin position="403"/>
        <end position="414"/>
    </location>
</feature>
<proteinExistence type="predicted"/>
<organism evidence="2 3">
    <name type="scientific">Lithospermum erythrorhizon</name>
    <name type="common">Purple gromwell</name>
    <name type="synonym">Lithospermum officinale var. erythrorhizon</name>
    <dbReference type="NCBI Taxonomy" id="34254"/>
    <lineage>
        <taxon>Eukaryota</taxon>
        <taxon>Viridiplantae</taxon>
        <taxon>Streptophyta</taxon>
        <taxon>Embryophyta</taxon>
        <taxon>Tracheophyta</taxon>
        <taxon>Spermatophyta</taxon>
        <taxon>Magnoliopsida</taxon>
        <taxon>eudicotyledons</taxon>
        <taxon>Gunneridae</taxon>
        <taxon>Pentapetalae</taxon>
        <taxon>asterids</taxon>
        <taxon>lamiids</taxon>
        <taxon>Boraginales</taxon>
        <taxon>Boraginaceae</taxon>
        <taxon>Boraginoideae</taxon>
        <taxon>Lithospermeae</taxon>
        <taxon>Lithospermum</taxon>
    </lineage>
</organism>
<feature type="compositionally biased region" description="Polar residues" evidence="1">
    <location>
        <begin position="1"/>
        <end position="12"/>
    </location>
</feature>
<feature type="region of interest" description="Disordered" evidence="1">
    <location>
        <begin position="1"/>
        <end position="55"/>
    </location>
</feature>